<protein>
    <recommendedName>
        <fullName evidence="2">Rhodanese domain-containing protein</fullName>
    </recommendedName>
</protein>
<evidence type="ECO:0000259" key="2">
    <source>
        <dbReference type="PROSITE" id="PS50206"/>
    </source>
</evidence>
<feature type="compositionally biased region" description="Polar residues" evidence="1">
    <location>
        <begin position="548"/>
        <end position="564"/>
    </location>
</feature>
<dbReference type="InterPro" id="IPR036052">
    <property type="entry name" value="TrpB-like_PALP_sf"/>
</dbReference>
<evidence type="ECO:0000256" key="1">
    <source>
        <dbReference type="SAM" id="MobiDB-lite"/>
    </source>
</evidence>
<dbReference type="Proteomes" id="UP001144673">
    <property type="component" value="Chromosome 5"/>
</dbReference>
<sequence>MAAQAKTSKETNVLNVYKGPESIKDYFDPDTAPPLPLVEVPASLNPYHGDGIRIFAKMMSMHPANNVKCMPALNLLEKSVQPDATKTIVEYSSGSTVLSMSLVGRAVYGLDDVRAFLSNKTSIAKIRLMQLFGINITLFGGPSQPEPLDERGGIRAAQRLGNETSDTINPNQYENDNNWKSHVRWTGPQILKQLPEINLICAGMGTSGTMTGLGTYFKGAKPSVFRLGVCTAAGDRVPGPRSFALLSPVTFPWKSSVDQVEEVGSYESYRLSLELCRQGLVCGPSSGFNLKGLYQYIERQKAEGNLSKLAGPDGLVNCVFLCCDLPYQYVSEYFDKLDDACFPPVKNEELLKVDLYRYDEKWEWEASKALQGYFHVNEGQMDELMRRAQETCTCEIPKLSAALHPRDNAAILDLRQPADFEKGKLPGSFNIPLTHPGTTSPFFDPSTLSQLWTQLEKEFASLSGELAGLKGKDTLVVCYDGDSARVAASVMRAKGYEANSLRAGLDGLVTMLSTPQTCSKTAPEQQTSWLQLCEAQRPPAASVEVPASNPSSELRNLQQAAVRV</sequence>
<dbReference type="InterPro" id="IPR036873">
    <property type="entry name" value="Rhodanese-like_dom_sf"/>
</dbReference>
<dbReference type="GeneID" id="80897345"/>
<evidence type="ECO:0000313" key="3">
    <source>
        <dbReference type="EMBL" id="KAJ4153712.1"/>
    </source>
</evidence>
<dbReference type="PROSITE" id="PS50206">
    <property type="entry name" value="RHODANESE_3"/>
    <property type="match status" value="1"/>
</dbReference>
<dbReference type="FunFam" id="3.40.50.1100:FF:000058">
    <property type="entry name" value="Cysteine synthase B, putative"/>
    <property type="match status" value="1"/>
</dbReference>
<dbReference type="Gene3D" id="3.40.50.1100">
    <property type="match status" value="2"/>
</dbReference>
<dbReference type="KEGG" id="amus:LMH87_010186"/>
<comment type="caution">
    <text evidence="3">The sequence shown here is derived from an EMBL/GenBank/DDBJ whole genome shotgun (WGS) entry which is preliminary data.</text>
</comment>
<name>A0A9W8QEH1_AKAMU</name>
<feature type="domain" description="Rhodanese" evidence="2">
    <location>
        <begin position="405"/>
        <end position="517"/>
    </location>
</feature>
<dbReference type="CDD" id="cd00158">
    <property type="entry name" value="RHOD"/>
    <property type="match status" value="1"/>
</dbReference>
<dbReference type="RefSeq" id="XP_056054370.1">
    <property type="nucleotide sequence ID" value="XM_056197308.1"/>
</dbReference>
<dbReference type="InterPro" id="IPR050214">
    <property type="entry name" value="Cys_Synth/Cystath_Beta-Synth"/>
</dbReference>
<dbReference type="Pfam" id="PF00581">
    <property type="entry name" value="Rhodanese"/>
    <property type="match status" value="1"/>
</dbReference>
<dbReference type="SUPFAM" id="SSF53686">
    <property type="entry name" value="Tryptophan synthase beta subunit-like PLP-dependent enzymes"/>
    <property type="match status" value="1"/>
</dbReference>
<dbReference type="PANTHER" id="PTHR10314">
    <property type="entry name" value="CYSTATHIONINE BETA-SYNTHASE"/>
    <property type="match status" value="1"/>
</dbReference>
<dbReference type="EMBL" id="JAJHUN010000008">
    <property type="protein sequence ID" value="KAJ4153712.1"/>
    <property type="molecule type" value="Genomic_DNA"/>
</dbReference>
<dbReference type="InterPro" id="IPR001926">
    <property type="entry name" value="TrpB-like_PALP"/>
</dbReference>
<dbReference type="SUPFAM" id="SSF52821">
    <property type="entry name" value="Rhodanese/Cell cycle control phosphatase"/>
    <property type="match status" value="1"/>
</dbReference>
<keyword evidence="4" id="KW-1185">Reference proteome</keyword>
<dbReference type="Pfam" id="PF00291">
    <property type="entry name" value="PALP"/>
    <property type="match status" value="1"/>
</dbReference>
<accession>A0A9W8QEH1</accession>
<organism evidence="3 4">
    <name type="scientific">Akanthomyces muscarius</name>
    <name type="common">Entomopathogenic fungus</name>
    <name type="synonym">Lecanicillium muscarium</name>
    <dbReference type="NCBI Taxonomy" id="2231603"/>
    <lineage>
        <taxon>Eukaryota</taxon>
        <taxon>Fungi</taxon>
        <taxon>Dikarya</taxon>
        <taxon>Ascomycota</taxon>
        <taxon>Pezizomycotina</taxon>
        <taxon>Sordariomycetes</taxon>
        <taxon>Hypocreomycetidae</taxon>
        <taxon>Hypocreales</taxon>
        <taxon>Cordycipitaceae</taxon>
        <taxon>Akanthomyces</taxon>
    </lineage>
</organism>
<reference evidence="3" key="1">
    <citation type="journal article" date="2023" name="Access Microbiol">
        <title>De-novo genome assembly for Akanthomyces muscarius, a biocontrol agent of insect agricultural pests.</title>
        <authorList>
            <person name="Erdos Z."/>
            <person name="Studholme D.J."/>
            <person name="Raymond B."/>
            <person name="Sharma M."/>
        </authorList>
    </citation>
    <scope>NUCLEOTIDE SEQUENCE</scope>
    <source>
        <strain evidence="3">Ve6</strain>
    </source>
</reference>
<dbReference type="AlphaFoldDB" id="A0A9W8QEH1"/>
<proteinExistence type="predicted"/>
<gene>
    <name evidence="3" type="ORF">LMH87_010186</name>
</gene>
<evidence type="ECO:0000313" key="4">
    <source>
        <dbReference type="Proteomes" id="UP001144673"/>
    </source>
</evidence>
<dbReference type="Gene3D" id="3.40.250.10">
    <property type="entry name" value="Rhodanese-like domain"/>
    <property type="match status" value="1"/>
</dbReference>
<feature type="region of interest" description="Disordered" evidence="1">
    <location>
        <begin position="541"/>
        <end position="564"/>
    </location>
</feature>
<dbReference type="InterPro" id="IPR001763">
    <property type="entry name" value="Rhodanese-like_dom"/>
</dbReference>